<dbReference type="GO" id="GO:0019236">
    <property type="term" value="P:response to pheromone"/>
    <property type="evidence" value="ECO:0007669"/>
    <property type="project" value="UniProtKB-KW"/>
</dbReference>
<evidence type="ECO:0000256" key="9">
    <source>
        <dbReference type="ARBA" id="ARBA00023136"/>
    </source>
</evidence>
<gene>
    <name evidence="16" type="primary">LOC101696853</name>
</gene>
<dbReference type="InterPro" id="IPR017452">
    <property type="entry name" value="GPCR_Rhodpsn_7TM"/>
</dbReference>
<keyword evidence="11" id="KW-0325">Glycoprotein</keyword>
<dbReference type="RefSeq" id="XP_021101557.1">
    <property type="nucleotide sequence ID" value="XM_021245898.1"/>
</dbReference>
<evidence type="ECO:0000256" key="5">
    <source>
        <dbReference type="ARBA" id="ARBA00022507"/>
    </source>
</evidence>
<dbReference type="KEGG" id="hgl:101696853"/>
<dbReference type="GO" id="GO:0016503">
    <property type="term" value="F:pheromone receptor activity"/>
    <property type="evidence" value="ECO:0007669"/>
    <property type="project" value="InterPro"/>
</dbReference>
<evidence type="ECO:0000256" key="11">
    <source>
        <dbReference type="ARBA" id="ARBA00023180"/>
    </source>
</evidence>
<evidence type="ECO:0000256" key="12">
    <source>
        <dbReference type="ARBA" id="ARBA00023224"/>
    </source>
</evidence>
<keyword evidence="8 13" id="KW-0297">G-protein coupled receptor</keyword>
<keyword evidence="9 13" id="KW-0472">Membrane</keyword>
<feature type="transmembrane region" description="Helical" evidence="13">
    <location>
        <begin position="6"/>
        <end position="30"/>
    </location>
</feature>
<dbReference type="FunFam" id="1.20.1070.10:FF:000033">
    <property type="entry name" value="Vomeronasal type-1 receptor"/>
    <property type="match status" value="1"/>
</dbReference>
<name>A0AAX6S0N8_HETGA</name>
<evidence type="ECO:0000256" key="1">
    <source>
        <dbReference type="ARBA" id="ARBA00003878"/>
    </source>
</evidence>
<dbReference type="SUPFAM" id="SSF81321">
    <property type="entry name" value="Family A G protein-coupled receptor-like"/>
    <property type="match status" value="1"/>
</dbReference>
<feature type="transmembrane region" description="Helical" evidence="13">
    <location>
        <begin position="124"/>
        <end position="146"/>
    </location>
</feature>
<dbReference type="GeneID" id="101696853"/>
<comment type="subcellular location">
    <subcellularLocation>
        <location evidence="2 13">Cell membrane</location>
        <topology evidence="2 13">Multi-pass membrane protein</topology>
    </subcellularLocation>
</comment>
<dbReference type="GO" id="GO:0007606">
    <property type="term" value="P:sensory perception of chemical stimulus"/>
    <property type="evidence" value="ECO:0007669"/>
    <property type="project" value="UniProtKB-ARBA"/>
</dbReference>
<protein>
    <recommendedName>
        <fullName evidence="13">Vomeronasal type-1 receptor</fullName>
    </recommendedName>
</protein>
<evidence type="ECO:0000256" key="13">
    <source>
        <dbReference type="RuleBase" id="RU364061"/>
    </source>
</evidence>
<keyword evidence="12 13" id="KW-0807">Transducer</keyword>
<keyword evidence="15" id="KW-1185">Reference proteome</keyword>
<dbReference type="Pfam" id="PF03402">
    <property type="entry name" value="V1R"/>
    <property type="match status" value="1"/>
</dbReference>
<organism evidence="15 16">
    <name type="scientific">Heterocephalus glaber</name>
    <name type="common">Naked mole rat</name>
    <dbReference type="NCBI Taxonomy" id="10181"/>
    <lineage>
        <taxon>Eukaryota</taxon>
        <taxon>Metazoa</taxon>
        <taxon>Chordata</taxon>
        <taxon>Craniata</taxon>
        <taxon>Vertebrata</taxon>
        <taxon>Euteleostomi</taxon>
        <taxon>Mammalia</taxon>
        <taxon>Eutheria</taxon>
        <taxon>Euarchontoglires</taxon>
        <taxon>Glires</taxon>
        <taxon>Rodentia</taxon>
        <taxon>Hystricomorpha</taxon>
        <taxon>Bathyergidae</taxon>
        <taxon>Heterocephalus</taxon>
    </lineage>
</organism>
<dbReference type="PANTHER" id="PTHR24062">
    <property type="entry name" value="VOMERONASAL TYPE-1 RECEPTOR"/>
    <property type="match status" value="1"/>
</dbReference>
<sequence length="279" mass="32115">MDLAIGMIFLSQTSIGILGNSFLLCHYFLLYYKKSRLRSTDLILRHMFIANSFIILSKGLPHTMAAFGFKNFFNEIGCTFILYIRRIGRGMSIGTICLLSVFQRITISPMNSCWKDLKVKAQKYIGFLIISCWTLQMVVNLIFPLYGLYMSGEQYGRNITKKKDVGHCQIVDYGTVLDLVYTALISFPEFFFSVLMIWTSGSMVFILYRHKWQVQHIHITNASLKCPEARATQSILLLVITFVSFYTLSSIFHLSIALFYNHSFWLMTTSALISVFSDY</sequence>
<keyword evidence="10 13" id="KW-0675">Receptor</keyword>
<keyword evidence="7 13" id="KW-1133">Transmembrane helix</keyword>
<keyword evidence="4 13" id="KW-1003">Cell membrane</keyword>
<feature type="transmembrane region" description="Helical" evidence="13">
    <location>
        <begin position="190"/>
        <end position="208"/>
    </location>
</feature>
<evidence type="ECO:0000256" key="2">
    <source>
        <dbReference type="ARBA" id="ARBA00004651"/>
    </source>
</evidence>
<keyword evidence="6 13" id="KW-0812">Transmembrane</keyword>
<dbReference type="Gene3D" id="1.20.1070.10">
    <property type="entry name" value="Rhodopsin 7-helix transmembrane proteins"/>
    <property type="match status" value="1"/>
</dbReference>
<feature type="transmembrane region" description="Helical" evidence="13">
    <location>
        <begin position="42"/>
        <end position="60"/>
    </location>
</feature>
<evidence type="ECO:0000256" key="8">
    <source>
        <dbReference type="ARBA" id="ARBA00023040"/>
    </source>
</evidence>
<evidence type="ECO:0000259" key="14">
    <source>
        <dbReference type="PROSITE" id="PS50262"/>
    </source>
</evidence>
<evidence type="ECO:0000313" key="15">
    <source>
        <dbReference type="Proteomes" id="UP000694906"/>
    </source>
</evidence>
<evidence type="ECO:0000256" key="7">
    <source>
        <dbReference type="ARBA" id="ARBA00022989"/>
    </source>
</evidence>
<evidence type="ECO:0000256" key="4">
    <source>
        <dbReference type="ARBA" id="ARBA00022475"/>
    </source>
</evidence>
<dbReference type="PRINTS" id="PR01534">
    <property type="entry name" value="VOMERONASL1R"/>
</dbReference>
<feature type="transmembrane region" description="Helical" evidence="13">
    <location>
        <begin position="80"/>
        <end position="103"/>
    </location>
</feature>
<evidence type="ECO:0000256" key="3">
    <source>
        <dbReference type="ARBA" id="ARBA00010663"/>
    </source>
</evidence>
<evidence type="ECO:0000313" key="16">
    <source>
        <dbReference type="RefSeq" id="XP_021101557.1"/>
    </source>
</evidence>
<comment type="similarity">
    <text evidence="3 13">Belongs to the G-protein coupled receptor 1 family.</text>
</comment>
<feature type="domain" description="G-protein coupled receptors family 1 profile" evidence="14">
    <location>
        <begin position="19"/>
        <end position="279"/>
    </location>
</feature>
<comment type="function">
    <text evidence="1">Putative pheromone receptor.</text>
</comment>
<reference evidence="16" key="1">
    <citation type="submission" date="2025-08" db="UniProtKB">
        <authorList>
            <consortium name="RefSeq"/>
        </authorList>
    </citation>
    <scope>IDENTIFICATION</scope>
</reference>
<evidence type="ECO:0000256" key="6">
    <source>
        <dbReference type="ARBA" id="ARBA00022692"/>
    </source>
</evidence>
<dbReference type="Proteomes" id="UP000694906">
    <property type="component" value="Unplaced"/>
</dbReference>
<dbReference type="PROSITE" id="PS50262">
    <property type="entry name" value="G_PROTEIN_RECEP_F1_2"/>
    <property type="match status" value="1"/>
</dbReference>
<dbReference type="GO" id="GO:0005886">
    <property type="term" value="C:plasma membrane"/>
    <property type="evidence" value="ECO:0007669"/>
    <property type="project" value="UniProtKB-SubCell"/>
</dbReference>
<evidence type="ECO:0000256" key="10">
    <source>
        <dbReference type="ARBA" id="ARBA00023170"/>
    </source>
</evidence>
<proteinExistence type="inferred from homology"/>
<feature type="transmembrane region" description="Helical" evidence="13">
    <location>
        <begin position="235"/>
        <end position="260"/>
    </location>
</feature>
<keyword evidence="5 13" id="KW-0589">Pheromone response</keyword>
<dbReference type="InterPro" id="IPR004072">
    <property type="entry name" value="Vmron_rcpt_1"/>
</dbReference>
<dbReference type="AlphaFoldDB" id="A0AAX6S0N8"/>
<accession>A0AAX6S0N8</accession>